<name>A0ABQ2EMV8_9GAMM</name>
<protein>
    <recommendedName>
        <fullName evidence="4">ATP synthase I</fullName>
    </recommendedName>
</protein>
<keyword evidence="1" id="KW-0472">Membrane</keyword>
<sequence>MLNPLAAGSRLVRRTIAWQVIAVAALALALFAKGSAWAVAAVAGGAAITAGGALYGVLALGGGIAPAAGALSRLVLGLLAKWFVVIAVLFVAIAVVRLPALAVIGGVVAALVAQVLAMAGGHRNGNP</sequence>
<proteinExistence type="predicted"/>
<evidence type="ECO:0000313" key="3">
    <source>
        <dbReference type="Proteomes" id="UP000599009"/>
    </source>
</evidence>
<organism evidence="2 3">
    <name type="scientific">Luteimonas terricola</name>
    <dbReference type="NCBI Taxonomy" id="645597"/>
    <lineage>
        <taxon>Bacteria</taxon>
        <taxon>Pseudomonadati</taxon>
        <taxon>Pseudomonadota</taxon>
        <taxon>Gammaproteobacteria</taxon>
        <taxon>Lysobacterales</taxon>
        <taxon>Lysobacteraceae</taxon>
        <taxon>Luteimonas</taxon>
    </lineage>
</organism>
<gene>
    <name evidence="2" type="ORF">GCM10011394_24740</name>
</gene>
<evidence type="ECO:0008006" key="4">
    <source>
        <dbReference type="Google" id="ProtNLM"/>
    </source>
</evidence>
<evidence type="ECO:0000313" key="2">
    <source>
        <dbReference type="EMBL" id="GGK14556.1"/>
    </source>
</evidence>
<feature type="transmembrane region" description="Helical" evidence="1">
    <location>
        <begin position="74"/>
        <end position="95"/>
    </location>
</feature>
<dbReference type="Proteomes" id="UP000599009">
    <property type="component" value="Unassembled WGS sequence"/>
</dbReference>
<comment type="caution">
    <text evidence="2">The sequence shown here is derived from an EMBL/GenBank/DDBJ whole genome shotgun (WGS) entry which is preliminary data.</text>
</comment>
<evidence type="ECO:0000256" key="1">
    <source>
        <dbReference type="SAM" id="Phobius"/>
    </source>
</evidence>
<feature type="transmembrane region" description="Helical" evidence="1">
    <location>
        <begin position="37"/>
        <end position="62"/>
    </location>
</feature>
<feature type="transmembrane region" description="Helical" evidence="1">
    <location>
        <begin position="101"/>
        <end position="121"/>
    </location>
</feature>
<feature type="transmembrane region" description="Helical" evidence="1">
    <location>
        <begin position="12"/>
        <end position="31"/>
    </location>
</feature>
<keyword evidence="1" id="KW-0812">Transmembrane</keyword>
<dbReference type="EMBL" id="BMME01000001">
    <property type="protein sequence ID" value="GGK14556.1"/>
    <property type="molecule type" value="Genomic_DNA"/>
</dbReference>
<keyword evidence="1" id="KW-1133">Transmembrane helix</keyword>
<accession>A0ABQ2EMV8</accession>
<reference evidence="3" key="1">
    <citation type="journal article" date="2019" name="Int. J. Syst. Evol. Microbiol.">
        <title>The Global Catalogue of Microorganisms (GCM) 10K type strain sequencing project: providing services to taxonomists for standard genome sequencing and annotation.</title>
        <authorList>
            <consortium name="The Broad Institute Genomics Platform"/>
            <consortium name="The Broad Institute Genome Sequencing Center for Infectious Disease"/>
            <person name="Wu L."/>
            <person name="Ma J."/>
        </authorList>
    </citation>
    <scope>NUCLEOTIDE SEQUENCE [LARGE SCALE GENOMIC DNA]</scope>
    <source>
        <strain evidence="3">CGMCC 1.8985</strain>
    </source>
</reference>
<keyword evidence="3" id="KW-1185">Reference proteome</keyword>